<name>A0A0M3HLC2_ASCLU</name>
<protein>
    <submittedName>
        <fullName evidence="2">Ricin B-type lectin domain-containing protein</fullName>
    </submittedName>
</protein>
<dbReference type="AlphaFoldDB" id="A0A0M3HLC2"/>
<keyword evidence="1" id="KW-1185">Reference proteome</keyword>
<proteinExistence type="predicted"/>
<evidence type="ECO:0000313" key="2">
    <source>
        <dbReference type="WBParaSite" id="ALUE_0000231701-mRNA-1"/>
    </source>
</evidence>
<sequence length="64" mass="7288">MTTKKMGFLYLPDECASTTSVFPDMRSKVYQRTGSTECAHYQSSGAYIHIMSCLEYASAKQWSY</sequence>
<organism evidence="1 2">
    <name type="scientific">Ascaris lumbricoides</name>
    <name type="common">Giant roundworm</name>
    <dbReference type="NCBI Taxonomy" id="6252"/>
    <lineage>
        <taxon>Eukaryota</taxon>
        <taxon>Metazoa</taxon>
        <taxon>Ecdysozoa</taxon>
        <taxon>Nematoda</taxon>
        <taxon>Chromadorea</taxon>
        <taxon>Rhabditida</taxon>
        <taxon>Spirurina</taxon>
        <taxon>Ascaridomorpha</taxon>
        <taxon>Ascaridoidea</taxon>
        <taxon>Ascarididae</taxon>
        <taxon>Ascaris</taxon>
    </lineage>
</organism>
<accession>A0A0M3HLC2</accession>
<dbReference type="WBParaSite" id="ALUE_0000231701-mRNA-1">
    <property type="protein sequence ID" value="ALUE_0000231701-mRNA-1"/>
    <property type="gene ID" value="ALUE_0000231701"/>
</dbReference>
<dbReference type="Proteomes" id="UP000036681">
    <property type="component" value="Unplaced"/>
</dbReference>
<evidence type="ECO:0000313" key="1">
    <source>
        <dbReference type="Proteomes" id="UP000036681"/>
    </source>
</evidence>
<reference evidence="2" key="1">
    <citation type="submission" date="2017-02" db="UniProtKB">
        <authorList>
            <consortium name="WormBaseParasite"/>
        </authorList>
    </citation>
    <scope>IDENTIFICATION</scope>
</reference>